<keyword evidence="2" id="KW-1185">Reference proteome</keyword>
<sequence>MGFPSPAQDHVEHLLSLNDILMPNPANMMRIETPEGFVLVDRSIPPKPGDKVAFQFEDYPQIGKLFPSGIITQDGETIDGQGLDGVVVLGKVTAEVLAVYEPYRPTI</sequence>
<evidence type="ECO:0000313" key="1">
    <source>
        <dbReference type="EMBL" id="ORM55992.1"/>
    </source>
</evidence>
<dbReference type="AlphaFoldDB" id="A0A1X1C2T3"/>
<protein>
    <submittedName>
        <fullName evidence="1">Phage repressor protein</fullName>
    </submittedName>
</protein>
<dbReference type="RefSeq" id="WP_094119146.1">
    <property type="nucleotide sequence ID" value="NZ_MLFN01000001.1"/>
</dbReference>
<name>A0A1X1C2T3_9GAMM</name>
<dbReference type="EMBL" id="MLFN01000001">
    <property type="protein sequence ID" value="ORM55992.1"/>
    <property type="molecule type" value="Genomic_DNA"/>
</dbReference>
<comment type="caution">
    <text evidence="1">The sequence shown here is derived from an EMBL/GenBank/DDBJ whole genome shotgun (WGS) entry which is preliminary data.</text>
</comment>
<gene>
    <name evidence="1" type="ORF">HA41_00745</name>
</gene>
<reference evidence="1 2" key="1">
    <citation type="journal article" date="2017" name="Antonie Van Leeuwenhoek">
        <title>Phylogenomic resolution of the bacterial genus Pantoea and its relationship with Erwinia and Tatumella.</title>
        <authorList>
            <person name="Palmer M."/>
            <person name="Steenkamp E.T."/>
            <person name="Coetzee M.P."/>
            <person name="Chan W.Y."/>
            <person name="van Zyl E."/>
            <person name="De Maayer P."/>
            <person name="Coutinho T.A."/>
            <person name="Blom J."/>
            <person name="Smits T.H."/>
            <person name="Duffy B."/>
            <person name="Venter S.N."/>
        </authorList>
    </citation>
    <scope>NUCLEOTIDE SEQUENCE [LARGE SCALE GENOMIC DNA]</scope>
    <source>
        <strain evidence="1 2">LMG 24534</strain>
    </source>
</reference>
<evidence type="ECO:0000313" key="2">
    <source>
        <dbReference type="Proteomes" id="UP000193933"/>
    </source>
</evidence>
<dbReference type="Proteomes" id="UP000193933">
    <property type="component" value="Unassembled WGS sequence"/>
</dbReference>
<accession>A0A1X1C2T3</accession>
<dbReference type="OrthoDB" id="6522656at2"/>
<proteinExistence type="predicted"/>
<organism evidence="1 2">
    <name type="scientific">Pantoea conspicua</name>
    <dbReference type="NCBI Taxonomy" id="472705"/>
    <lineage>
        <taxon>Bacteria</taxon>
        <taxon>Pseudomonadati</taxon>
        <taxon>Pseudomonadota</taxon>
        <taxon>Gammaproteobacteria</taxon>
        <taxon>Enterobacterales</taxon>
        <taxon>Erwiniaceae</taxon>
        <taxon>Pantoea</taxon>
    </lineage>
</organism>
<dbReference type="STRING" id="472705.GCA_001743465_03235"/>